<proteinExistence type="predicted"/>
<evidence type="ECO:0000313" key="1">
    <source>
        <dbReference type="EMBL" id="KAK9702550.1"/>
    </source>
</evidence>
<keyword evidence="2" id="KW-1185">Reference proteome</keyword>
<dbReference type="Proteomes" id="UP001458880">
    <property type="component" value="Unassembled WGS sequence"/>
</dbReference>
<comment type="caution">
    <text evidence="1">The sequence shown here is derived from an EMBL/GenBank/DDBJ whole genome shotgun (WGS) entry which is preliminary data.</text>
</comment>
<dbReference type="AlphaFoldDB" id="A0AAW1JGZ3"/>
<gene>
    <name evidence="1" type="ORF">QE152_g29917</name>
</gene>
<reference evidence="1 2" key="1">
    <citation type="journal article" date="2024" name="BMC Genomics">
        <title>De novo assembly and annotation of Popillia japonica's genome with initial clues to its potential as an invasive pest.</title>
        <authorList>
            <person name="Cucini C."/>
            <person name="Boschi S."/>
            <person name="Funari R."/>
            <person name="Cardaioli E."/>
            <person name="Iannotti N."/>
            <person name="Marturano G."/>
            <person name="Paoli F."/>
            <person name="Bruttini M."/>
            <person name="Carapelli A."/>
            <person name="Frati F."/>
            <person name="Nardi F."/>
        </authorList>
    </citation>
    <scope>NUCLEOTIDE SEQUENCE [LARGE SCALE GENOMIC DNA]</scope>
    <source>
        <strain evidence="1">DMR45628</strain>
    </source>
</reference>
<sequence>MKNPIEGPGKGVGEIFGSLGIFILQSSGRVDHSFSLEEFIDIDNDVVVAELPSDEEIVDTIKRVEEPEEEDEREDCTTKPSRKQVKAKLSIICL</sequence>
<protein>
    <submittedName>
        <fullName evidence="1">Uncharacterized protein</fullName>
    </submittedName>
</protein>
<dbReference type="EMBL" id="JASPKY010000390">
    <property type="protein sequence ID" value="KAK9702550.1"/>
    <property type="molecule type" value="Genomic_DNA"/>
</dbReference>
<evidence type="ECO:0000313" key="2">
    <source>
        <dbReference type="Proteomes" id="UP001458880"/>
    </source>
</evidence>
<name>A0AAW1JGZ3_POPJA</name>
<accession>A0AAW1JGZ3</accession>
<organism evidence="1 2">
    <name type="scientific">Popillia japonica</name>
    <name type="common">Japanese beetle</name>
    <dbReference type="NCBI Taxonomy" id="7064"/>
    <lineage>
        <taxon>Eukaryota</taxon>
        <taxon>Metazoa</taxon>
        <taxon>Ecdysozoa</taxon>
        <taxon>Arthropoda</taxon>
        <taxon>Hexapoda</taxon>
        <taxon>Insecta</taxon>
        <taxon>Pterygota</taxon>
        <taxon>Neoptera</taxon>
        <taxon>Endopterygota</taxon>
        <taxon>Coleoptera</taxon>
        <taxon>Polyphaga</taxon>
        <taxon>Scarabaeiformia</taxon>
        <taxon>Scarabaeidae</taxon>
        <taxon>Rutelinae</taxon>
        <taxon>Popillia</taxon>
    </lineage>
</organism>